<feature type="transmembrane region" description="Helical" evidence="10">
    <location>
        <begin position="83"/>
        <end position="103"/>
    </location>
</feature>
<evidence type="ECO:0000256" key="1">
    <source>
        <dbReference type="ARBA" id="ARBA00004477"/>
    </source>
</evidence>
<comment type="caution">
    <text evidence="11">The sequence shown here is derived from an EMBL/GenBank/DDBJ whole genome shotgun (WGS) entry which is preliminary data.</text>
</comment>
<evidence type="ECO:0000256" key="9">
    <source>
        <dbReference type="ARBA" id="ARBA00023136"/>
    </source>
</evidence>
<evidence type="ECO:0000256" key="2">
    <source>
        <dbReference type="ARBA" id="ARBA00004922"/>
    </source>
</evidence>
<dbReference type="GO" id="GO:0006487">
    <property type="term" value="P:protein N-linked glycosylation"/>
    <property type="evidence" value="ECO:0007669"/>
    <property type="project" value="TreeGrafter"/>
</dbReference>
<dbReference type="GO" id="GO:0005789">
    <property type="term" value="C:endoplasmic reticulum membrane"/>
    <property type="evidence" value="ECO:0007669"/>
    <property type="project" value="UniProtKB-SubCell"/>
</dbReference>
<evidence type="ECO:0000256" key="4">
    <source>
        <dbReference type="ARBA" id="ARBA00022676"/>
    </source>
</evidence>
<feature type="transmembrane region" description="Helical" evidence="10">
    <location>
        <begin position="57"/>
        <end position="77"/>
    </location>
</feature>
<keyword evidence="12" id="KW-1185">Reference proteome</keyword>
<protein>
    <recommendedName>
        <fullName evidence="10">Alpha-1,3-glucosyltransferase</fullName>
        <ecNumber evidence="10">2.4.1.-</ecNumber>
    </recommendedName>
</protein>
<feature type="transmembrane region" description="Helical" evidence="10">
    <location>
        <begin position="115"/>
        <end position="137"/>
    </location>
</feature>
<evidence type="ECO:0000256" key="10">
    <source>
        <dbReference type="RuleBase" id="RU363110"/>
    </source>
</evidence>
<evidence type="ECO:0000256" key="8">
    <source>
        <dbReference type="ARBA" id="ARBA00022989"/>
    </source>
</evidence>
<gene>
    <name evidence="11" type="ORF">T4B_10633</name>
</gene>
<dbReference type="PANTHER" id="PTHR12413:SF2">
    <property type="entry name" value="DOLICHYL PYROPHOSPHATE GLC1MAN9GLCNAC2 ALPHA-1,3-GLUCOSYLTRANSFERASE-RELATED"/>
    <property type="match status" value="1"/>
</dbReference>
<dbReference type="UniPathway" id="UPA00378"/>
<comment type="pathway">
    <text evidence="2 10">Protein modification; protein glycosylation.</text>
</comment>
<dbReference type="AlphaFoldDB" id="A0A0V1HLW8"/>
<evidence type="ECO:0000256" key="7">
    <source>
        <dbReference type="ARBA" id="ARBA00022824"/>
    </source>
</evidence>
<keyword evidence="6 10" id="KW-0812">Transmembrane</keyword>
<dbReference type="Pfam" id="PF03155">
    <property type="entry name" value="Alg6_Alg8"/>
    <property type="match status" value="1"/>
</dbReference>
<name>A0A0V1HLW8_TRIPS</name>
<reference evidence="11 12" key="1">
    <citation type="submission" date="2015-01" db="EMBL/GenBank/DDBJ databases">
        <title>Evolution of Trichinella species and genotypes.</title>
        <authorList>
            <person name="Korhonen P.K."/>
            <person name="Edoardo P."/>
            <person name="Giuseppe L.R."/>
            <person name="Gasser R.B."/>
        </authorList>
    </citation>
    <scope>NUCLEOTIDE SEQUENCE [LARGE SCALE GENOMIC DNA]</scope>
    <source>
        <strain evidence="11">ISS588</strain>
    </source>
</reference>
<accession>A0A0V1HLW8</accession>
<dbReference type="PANTHER" id="PTHR12413">
    <property type="entry name" value="DOLICHYL GLYCOSYLTRANSFERASE"/>
    <property type="match status" value="1"/>
</dbReference>
<comment type="subcellular location">
    <subcellularLocation>
        <location evidence="1 10">Endoplasmic reticulum membrane</location>
        <topology evidence="1 10">Multi-pass membrane protein</topology>
    </subcellularLocation>
</comment>
<keyword evidence="5 10" id="KW-0808">Transferase</keyword>
<comment type="caution">
    <text evidence="10">Lacks conserved residue(s) required for the propagation of feature annotation.</text>
</comment>
<keyword evidence="8 10" id="KW-1133">Transmembrane helix</keyword>
<organism evidence="11 12">
    <name type="scientific">Trichinella pseudospiralis</name>
    <name type="common">Parasitic roundworm</name>
    <dbReference type="NCBI Taxonomy" id="6337"/>
    <lineage>
        <taxon>Eukaryota</taxon>
        <taxon>Metazoa</taxon>
        <taxon>Ecdysozoa</taxon>
        <taxon>Nematoda</taxon>
        <taxon>Enoplea</taxon>
        <taxon>Dorylaimia</taxon>
        <taxon>Trichinellida</taxon>
        <taxon>Trichinellidae</taxon>
        <taxon>Trichinella</taxon>
    </lineage>
</organism>
<dbReference type="EMBL" id="JYDS01000349">
    <property type="protein sequence ID" value="KRZ11758.1"/>
    <property type="molecule type" value="Genomic_DNA"/>
</dbReference>
<keyword evidence="4 10" id="KW-0328">Glycosyltransferase</keyword>
<keyword evidence="7 10" id="KW-0256">Endoplasmic reticulum</keyword>
<feature type="transmembrane region" description="Helical" evidence="10">
    <location>
        <begin position="17"/>
        <end position="36"/>
    </location>
</feature>
<evidence type="ECO:0000313" key="11">
    <source>
        <dbReference type="EMBL" id="KRZ11758.1"/>
    </source>
</evidence>
<dbReference type="InterPro" id="IPR004856">
    <property type="entry name" value="Glyco_trans_ALG6/ALG8"/>
</dbReference>
<dbReference type="EC" id="2.4.1.-" evidence="10"/>
<sequence>MLPFCISLLHGRNFNTFLKLIVGCAFSSFLFGWHVHEKAVLTVIIPLTILAVRDGRYAKIFFLFSVFGHYSLFPLLFRPFETVLKYCTFLLYTIFTYLTMIHVHESSSHLPFMSLFETCYLMGICIVECFLYVAPVFPKLSNLSQFIALLEFVIVGSYYCIIQLRVNGQLFLIDSSECSFNVWEMFAVLVA</sequence>
<evidence type="ECO:0000256" key="5">
    <source>
        <dbReference type="ARBA" id="ARBA00022679"/>
    </source>
</evidence>
<evidence type="ECO:0000256" key="6">
    <source>
        <dbReference type="ARBA" id="ARBA00022692"/>
    </source>
</evidence>
<dbReference type="Proteomes" id="UP000054805">
    <property type="component" value="Unassembled WGS sequence"/>
</dbReference>
<evidence type="ECO:0000313" key="12">
    <source>
        <dbReference type="Proteomes" id="UP000054805"/>
    </source>
</evidence>
<feature type="transmembrane region" description="Helical" evidence="10">
    <location>
        <begin position="143"/>
        <end position="162"/>
    </location>
</feature>
<comment type="similarity">
    <text evidence="3 10">Belongs to the ALG6/ALG8 glucosyltransferase family.</text>
</comment>
<proteinExistence type="inferred from homology"/>
<dbReference type="GO" id="GO:0042283">
    <property type="term" value="F:dolichyl pyrophosphate Glc1Man9GlcNAc2 alpha-1,3-glucosyltransferase activity"/>
    <property type="evidence" value="ECO:0007669"/>
    <property type="project" value="TreeGrafter"/>
</dbReference>
<evidence type="ECO:0000256" key="3">
    <source>
        <dbReference type="ARBA" id="ARBA00008715"/>
    </source>
</evidence>
<keyword evidence="9 10" id="KW-0472">Membrane</keyword>